<dbReference type="Proteomes" id="UP001278995">
    <property type="component" value="Unassembled WGS sequence"/>
</dbReference>
<evidence type="ECO:0000256" key="1">
    <source>
        <dbReference type="ARBA" id="ARBA00003618"/>
    </source>
</evidence>
<dbReference type="SUPFAM" id="SSF52540">
    <property type="entry name" value="P-loop containing nucleoside triphosphate hydrolases"/>
    <property type="match status" value="1"/>
</dbReference>
<evidence type="ECO:0000256" key="8">
    <source>
        <dbReference type="ARBA" id="ARBA00033408"/>
    </source>
</evidence>
<dbReference type="PANTHER" id="PTHR11059:SF0">
    <property type="entry name" value="DNA REPAIR PROTEIN RECN"/>
    <property type="match status" value="1"/>
</dbReference>
<proteinExistence type="inferred from homology"/>
<dbReference type="GO" id="GO:0006281">
    <property type="term" value="P:DNA repair"/>
    <property type="evidence" value="ECO:0007669"/>
    <property type="project" value="UniProtKB-KW"/>
</dbReference>
<dbReference type="Pfam" id="PF02463">
    <property type="entry name" value="SMC_N"/>
    <property type="match status" value="1"/>
</dbReference>
<dbReference type="PIRSF" id="PIRSF003128">
    <property type="entry name" value="RecN"/>
    <property type="match status" value="1"/>
</dbReference>
<dbReference type="AlphaFoldDB" id="A0AB35UWK5"/>
<evidence type="ECO:0000256" key="6">
    <source>
        <dbReference type="ARBA" id="ARBA00022840"/>
    </source>
</evidence>
<dbReference type="CDD" id="cd00267">
    <property type="entry name" value="ABC_ATPase"/>
    <property type="match status" value="1"/>
</dbReference>
<name>A0AB35UWK5_9GAMM</name>
<evidence type="ECO:0000256" key="9">
    <source>
        <dbReference type="PIRNR" id="PIRNR003128"/>
    </source>
</evidence>
<comment type="caution">
    <text evidence="11">The sequence shown here is derived from an EMBL/GenBank/DDBJ whole genome shotgun (WGS) entry which is preliminary data.</text>
</comment>
<keyword evidence="6" id="KW-0067">ATP-binding</keyword>
<dbReference type="PANTHER" id="PTHR11059">
    <property type="entry name" value="DNA REPAIR PROTEIN RECN"/>
    <property type="match status" value="1"/>
</dbReference>
<accession>A0AB35UWK5</accession>
<comment type="similarity">
    <text evidence="2 9">Belongs to the RecN family.</text>
</comment>
<feature type="domain" description="RecF/RecN/SMC N-terminal" evidence="10">
    <location>
        <begin position="2"/>
        <end position="505"/>
    </location>
</feature>
<keyword evidence="5 9" id="KW-0227">DNA damage</keyword>
<evidence type="ECO:0000313" key="12">
    <source>
        <dbReference type="Proteomes" id="UP001278995"/>
    </source>
</evidence>
<evidence type="ECO:0000256" key="7">
    <source>
        <dbReference type="ARBA" id="ARBA00023204"/>
    </source>
</evidence>
<gene>
    <name evidence="11" type="primary">recN</name>
    <name evidence="11" type="ORF">SKM51_07750</name>
</gene>
<evidence type="ECO:0000313" key="11">
    <source>
        <dbReference type="EMBL" id="MDY6487092.1"/>
    </source>
</evidence>
<evidence type="ECO:0000259" key="10">
    <source>
        <dbReference type="Pfam" id="PF02463"/>
    </source>
</evidence>
<dbReference type="NCBIfam" id="NF008121">
    <property type="entry name" value="PRK10869.1"/>
    <property type="match status" value="1"/>
</dbReference>
<evidence type="ECO:0000256" key="2">
    <source>
        <dbReference type="ARBA" id="ARBA00009441"/>
    </source>
</evidence>
<dbReference type="InterPro" id="IPR004604">
    <property type="entry name" value="DNA_recomb/repair_RecN"/>
</dbReference>
<reference evidence="11 12" key="1">
    <citation type="submission" date="2023-11" db="EMBL/GenBank/DDBJ databases">
        <title>The common occurrence of Acinetobacte faecalis in cattle feces and its emended description.</title>
        <authorList>
            <person name="Kyselkova M."/>
            <person name="Xanthopoulou K."/>
            <person name="Shestivska V."/>
            <person name="Spanelova P."/>
            <person name="Maixnerova M."/>
            <person name="Higgins P.G."/>
            <person name="Nemec A."/>
        </authorList>
    </citation>
    <scope>NUCLEOTIDE SEQUENCE [LARGE SCALE GENOMIC DNA]</scope>
    <source>
        <strain evidence="11 12">ANC 7483</strain>
    </source>
</reference>
<evidence type="ECO:0000256" key="3">
    <source>
        <dbReference type="ARBA" id="ARBA00021315"/>
    </source>
</evidence>
<organism evidence="11 12">
    <name type="scientific">Acinetobacter faecalis</name>
    <dbReference type="NCBI Taxonomy" id="2665161"/>
    <lineage>
        <taxon>Bacteria</taxon>
        <taxon>Pseudomonadati</taxon>
        <taxon>Pseudomonadota</taxon>
        <taxon>Gammaproteobacteria</taxon>
        <taxon>Moraxellales</taxon>
        <taxon>Moraxellaceae</taxon>
        <taxon>Acinetobacter</taxon>
    </lineage>
</organism>
<dbReference type="GO" id="GO:0005524">
    <property type="term" value="F:ATP binding"/>
    <property type="evidence" value="ECO:0007669"/>
    <property type="project" value="UniProtKB-KW"/>
</dbReference>
<protein>
    <recommendedName>
        <fullName evidence="3 9">DNA repair protein RecN</fullName>
    </recommendedName>
    <alternativeName>
        <fullName evidence="8 9">Recombination protein N</fullName>
    </alternativeName>
</protein>
<dbReference type="GO" id="GO:0043590">
    <property type="term" value="C:bacterial nucleoid"/>
    <property type="evidence" value="ECO:0007669"/>
    <property type="project" value="TreeGrafter"/>
</dbReference>
<keyword evidence="7 9" id="KW-0234">DNA repair</keyword>
<dbReference type="CDD" id="cd03241">
    <property type="entry name" value="ABC_RecN"/>
    <property type="match status" value="1"/>
</dbReference>
<dbReference type="GO" id="GO:0009432">
    <property type="term" value="P:SOS response"/>
    <property type="evidence" value="ECO:0007669"/>
    <property type="project" value="TreeGrafter"/>
</dbReference>
<sequence length="553" mass="62612">MLTHLTLINFALAEHLAIDIEKGFNVLTGETGAGKSLLLDALSACLGERTDTNYVRYGAEKADVTATFSYKDGSAEALWLKEQELDDELGEIHLRRVIFATGRSKAWINGRPSSLSELKEIGRLLVQLYSQHSQQQLLEPPYPKHWLDRYSNFHAPAQAVRDAYSKWQKDIRQHQAALDAQATRKQRIDTLNLQLEELEEVVQVDYSEIEQEFDRLSHHEHIMQDCGYGLTALDDAEQNINQEVASILRRLESHSGRSEKLSEIYTSLVNAQSELDDATSNLRHFIDKQSFDPERMEELNSKLEVFHRLARKYRTQPETLKEEYEAWQTELEQLHQLEDPETLAEQVEASHQDFLGKAQHLDDIRREASLPLAKHLTEQVKQLALPEAHFEFKFEPLEQASSEGLSFIQLLFTANKGIPPQPLARVASGGELSRIALVMQVMNAEKTESEVLVFDEIDVGISGGTAEIVGRLLAGLAQHVQILCITHQAQVAAQSDQHLLVKKRQTDPASSTILDLEEDDRVLELARMTGGIEINETTLQHAKQLRQLKFQPA</sequence>
<evidence type="ECO:0000256" key="4">
    <source>
        <dbReference type="ARBA" id="ARBA00022741"/>
    </source>
</evidence>
<evidence type="ECO:0000256" key="5">
    <source>
        <dbReference type="ARBA" id="ARBA00022763"/>
    </source>
</evidence>
<keyword evidence="4" id="KW-0547">Nucleotide-binding</keyword>
<dbReference type="NCBIfam" id="TIGR00634">
    <property type="entry name" value="recN"/>
    <property type="match status" value="1"/>
</dbReference>
<dbReference type="Gene3D" id="3.40.50.300">
    <property type="entry name" value="P-loop containing nucleotide triphosphate hydrolases"/>
    <property type="match status" value="2"/>
</dbReference>
<dbReference type="InterPro" id="IPR027417">
    <property type="entry name" value="P-loop_NTPase"/>
</dbReference>
<comment type="function">
    <text evidence="1 9">May be involved in recombinational repair of damaged DNA.</text>
</comment>
<dbReference type="EMBL" id="JAXHPL010000036">
    <property type="protein sequence ID" value="MDY6487092.1"/>
    <property type="molecule type" value="Genomic_DNA"/>
</dbReference>
<dbReference type="InterPro" id="IPR003395">
    <property type="entry name" value="RecF/RecN/SMC_N"/>
</dbReference>
<dbReference type="GO" id="GO:0006310">
    <property type="term" value="P:DNA recombination"/>
    <property type="evidence" value="ECO:0007669"/>
    <property type="project" value="InterPro"/>
</dbReference>
<dbReference type="RefSeq" id="WP_248103380.1">
    <property type="nucleotide sequence ID" value="NZ_JAXHPE010000049.1"/>
</dbReference>